<keyword evidence="2" id="KW-1185">Reference proteome</keyword>
<evidence type="ECO:0000313" key="1">
    <source>
        <dbReference type="EMBL" id="ETO28126.1"/>
    </source>
</evidence>
<reference evidence="1 2" key="1">
    <citation type="journal article" date="2013" name="Curr. Biol.">
        <title>The Genome of the Foraminiferan Reticulomyxa filosa.</title>
        <authorList>
            <person name="Glockner G."/>
            <person name="Hulsmann N."/>
            <person name="Schleicher M."/>
            <person name="Noegel A.A."/>
            <person name="Eichinger L."/>
            <person name="Gallinger C."/>
            <person name="Pawlowski J."/>
            <person name="Sierra R."/>
            <person name="Euteneuer U."/>
            <person name="Pillet L."/>
            <person name="Moustafa A."/>
            <person name="Platzer M."/>
            <person name="Groth M."/>
            <person name="Szafranski K."/>
            <person name="Schliwa M."/>
        </authorList>
    </citation>
    <scope>NUCLEOTIDE SEQUENCE [LARGE SCALE GENOMIC DNA]</scope>
</reference>
<name>X6NQ25_RETFI</name>
<gene>
    <name evidence="1" type="ORF">RFI_09006</name>
</gene>
<organism evidence="1 2">
    <name type="scientific">Reticulomyxa filosa</name>
    <dbReference type="NCBI Taxonomy" id="46433"/>
    <lineage>
        <taxon>Eukaryota</taxon>
        <taxon>Sar</taxon>
        <taxon>Rhizaria</taxon>
        <taxon>Retaria</taxon>
        <taxon>Foraminifera</taxon>
        <taxon>Monothalamids</taxon>
        <taxon>Reticulomyxidae</taxon>
        <taxon>Reticulomyxa</taxon>
    </lineage>
</organism>
<protein>
    <submittedName>
        <fullName evidence="1">Uncharacterized protein</fullName>
    </submittedName>
</protein>
<sequence length="214" mass="24739">MPSTINTEKLSIEKIQSGHFSTYVNACYDKAIVEDRQAQSKDITILEFDKSVRQSPHIFSCDISWLVSIPSLAQLVIFARSIPSSELKSPESHRWTVDSVAKESKVLRLKVYPSEYVKECEHVKSLLPQEPLSVIWICLKFQKGNIDTAVQELWTFHEIKEQISLHYAPQLDALQEYRCFDRNINIYLFAKQMSAQEIITSWKVLKKSDIALFQ</sequence>
<proteinExistence type="predicted"/>
<comment type="caution">
    <text evidence="1">The sequence shown here is derived from an EMBL/GenBank/DDBJ whole genome shotgun (WGS) entry which is preliminary data.</text>
</comment>
<dbReference type="EMBL" id="ASPP01006847">
    <property type="protein sequence ID" value="ETO28126.1"/>
    <property type="molecule type" value="Genomic_DNA"/>
</dbReference>
<accession>X6NQ25</accession>
<dbReference type="AlphaFoldDB" id="X6NQ25"/>
<evidence type="ECO:0000313" key="2">
    <source>
        <dbReference type="Proteomes" id="UP000023152"/>
    </source>
</evidence>
<dbReference type="Proteomes" id="UP000023152">
    <property type="component" value="Unassembled WGS sequence"/>
</dbReference>